<organism evidence="3 4">
    <name type="scientific">Marinifilum breve</name>
    <dbReference type="NCBI Taxonomy" id="2184082"/>
    <lineage>
        <taxon>Bacteria</taxon>
        <taxon>Pseudomonadati</taxon>
        <taxon>Bacteroidota</taxon>
        <taxon>Bacteroidia</taxon>
        <taxon>Marinilabiliales</taxon>
        <taxon>Marinifilaceae</taxon>
    </lineage>
</organism>
<keyword evidence="1" id="KW-0175">Coiled coil</keyword>
<gene>
    <name evidence="3" type="ORF">DF185_07865</name>
</gene>
<feature type="coiled-coil region" evidence="1">
    <location>
        <begin position="32"/>
        <end position="59"/>
    </location>
</feature>
<keyword evidence="2" id="KW-0472">Membrane</keyword>
<keyword evidence="2" id="KW-0812">Transmembrane</keyword>
<keyword evidence="4" id="KW-1185">Reference proteome</keyword>
<evidence type="ECO:0000256" key="2">
    <source>
        <dbReference type="SAM" id="Phobius"/>
    </source>
</evidence>
<comment type="caution">
    <text evidence="3">The sequence shown here is derived from an EMBL/GenBank/DDBJ whole genome shotgun (WGS) entry which is preliminary data.</text>
</comment>
<name>A0A2V3ZYP1_9BACT</name>
<dbReference type="RefSeq" id="WP_110360203.1">
    <property type="nucleotide sequence ID" value="NZ_QFLI01000003.1"/>
</dbReference>
<proteinExistence type="predicted"/>
<sequence>MNWAMIAAIGSIIVGVITFYNWIVIKPLKREKEQNKEKFEAMDKRIEKVESDTDKLRAELLKRIDKIDEKSESRHKELTTLIFSLASKKE</sequence>
<accession>A0A2V3ZYP1</accession>
<dbReference type="AlphaFoldDB" id="A0A2V3ZYP1"/>
<protein>
    <submittedName>
        <fullName evidence="3">Uncharacterized protein</fullName>
    </submittedName>
</protein>
<evidence type="ECO:0000256" key="1">
    <source>
        <dbReference type="SAM" id="Coils"/>
    </source>
</evidence>
<dbReference type="EMBL" id="QFLI01000003">
    <property type="protein sequence ID" value="PXY01391.1"/>
    <property type="molecule type" value="Genomic_DNA"/>
</dbReference>
<feature type="transmembrane region" description="Helical" evidence="2">
    <location>
        <begin position="6"/>
        <end position="25"/>
    </location>
</feature>
<keyword evidence="2" id="KW-1133">Transmembrane helix</keyword>
<evidence type="ECO:0000313" key="3">
    <source>
        <dbReference type="EMBL" id="PXY01391.1"/>
    </source>
</evidence>
<dbReference type="Proteomes" id="UP000248079">
    <property type="component" value="Unassembled WGS sequence"/>
</dbReference>
<reference evidence="3 4" key="1">
    <citation type="submission" date="2018-05" db="EMBL/GenBank/DDBJ databases">
        <title>Marinifilum breve JC075T sp. nov., a marine bacterium isolated from Yongle Blue Hole in the South China Sea.</title>
        <authorList>
            <person name="Fu T."/>
        </authorList>
    </citation>
    <scope>NUCLEOTIDE SEQUENCE [LARGE SCALE GENOMIC DNA]</scope>
    <source>
        <strain evidence="3 4">JC075</strain>
    </source>
</reference>
<evidence type="ECO:0000313" key="4">
    <source>
        <dbReference type="Proteomes" id="UP000248079"/>
    </source>
</evidence>